<accession>A0A0L6JSP4</accession>
<proteinExistence type="predicted"/>
<name>A0A0L6JSP4_9FIRM</name>
<dbReference type="Proteomes" id="UP000036923">
    <property type="component" value="Unassembled WGS sequence"/>
</dbReference>
<sequence>MRKVHDQAYKTEICKRIAEGGSTVSFVSKEIGIRDTTIYGWVSRYRENS</sequence>
<dbReference type="InterPro" id="IPR002514">
    <property type="entry name" value="Transposase_8"/>
</dbReference>
<evidence type="ECO:0000313" key="2">
    <source>
        <dbReference type="Proteomes" id="UP000036923"/>
    </source>
</evidence>
<comment type="caution">
    <text evidence="1">The sequence shown here is derived from an EMBL/GenBank/DDBJ whole genome shotgun (WGS) entry which is preliminary data.</text>
</comment>
<dbReference type="GO" id="GO:0004803">
    <property type="term" value="F:transposase activity"/>
    <property type="evidence" value="ECO:0007669"/>
    <property type="project" value="InterPro"/>
</dbReference>
<protein>
    <submittedName>
        <fullName evidence="1">Transposase IS3/IS911</fullName>
    </submittedName>
</protein>
<evidence type="ECO:0000313" key="1">
    <source>
        <dbReference type="EMBL" id="KNY28866.1"/>
    </source>
</evidence>
<organism evidence="1 2">
    <name type="scientific">Pseudobacteroides cellulosolvens ATCC 35603 = DSM 2933</name>
    <dbReference type="NCBI Taxonomy" id="398512"/>
    <lineage>
        <taxon>Bacteria</taxon>
        <taxon>Bacillati</taxon>
        <taxon>Bacillota</taxon>
        <taxon>Clostridia</taxon>
        <taxon>Eubacteriales</taxon>
        <taxon>Oscillospiraceae</taxon>
        <taxon>Pseudobacteroides</taxon>
    </lineage>
</organism>
<dbReference type="SUPFAM" id="SSF46689">
    <property type="entry name" value="Homeodomain-like"/>
    <property type="match status" value="1"/>
</dbReference>
<dbReference type="AlphaFoldDB" id="A0A0L6JSP4"/>
<keyword evidence="2" id="KW-1185">Reference proteome</keyword>
<dbReference type="GO" id="GO:0006313">
    <property type="term" value="P:DNA transposition"/>
    <property type="evidence" value="ECO:0007669"/>
    <property type="project" value="InterPro"/>
</dbReference>
<reference evidence="2" key="1">
    <citation type="submission" date="2015-07" db="EMBL/GenBank/DDBJ databases">
        <title>Near-Complete Genome Sequence of the Cellulolytic Bacterium Bacteroides (Pseudobacteroides) cellulosolvens ATCC 35603.</title>
        <authorList>
            <person name="Dassa B."/>
            <person name="Utturkar S.M."/>
            <person name="Klingeman D.M."/>
            <person name="Hurt R.A."/>
            <person name="Keller M."/>
            <person name="Xu J."/>
            <person name="Reddy Y.H.K."/>
            <person name="Borovok I."/>
            <person name="Grinberg I.R."/>
            <person name="Lamed R."/>
            <person name="Zhivin O."/>
            <person name="Bayer E.A."/>
            <person name="Brown S.D."/>
        </authorList>
    </citation>
    <scope>NUCLEOTIDE SEQUENCE [LARGE SCALE GENOMIC DNA]</scope>
    <source>
        <strain evidence="2">DSM 2933</strain>
    </source>
</reference>
<dbReference type="RefSeq" id="WP_152966054.1">
    <property type="nucleotide sequence ID" value="NZ_JQKC01000005.1"/>
</dbReference>
<dbReference type="EMBL" id="LGTC01000001">
    <property type="protein sequence ID" value="KNY28866.1"/>
    <property type="molecule type" value="Genomic_DNA"/>
</dbReference>
<dbReference type="InterPro" id="IPR009057">
    <property type="entry name" value="Homeodomain-like_sf"/>
</dbReference>
<dbReference type="eggNOG" id="COG2963">
    <property type="taxonomic scope" value="Bacteria"/>
</dbReference>
<dbReference type="GO" id="GO:0003677">
    <property type="term" value="F:DNA binding"/>
    <property type="evidence" value="ECO:0007669"/>
    <property type="project" value="InterPro"/>
</dbReference>
<gene>
    <name evidence="1" type="ORF">Bccel_4140</name>
</gene>
<dbReference type="OrthoDB" id="2622285at2"/>
<dbReference type="Pfam" id="PF01527">
    <property type="entry name" value="HTH_Tnp_1"/>
    <property type="match status" value="1"/>
</dbReference>